<keyword evidence="9" id="KW-0808">Transferase</keyword>
<dbReference type="InterPro" id="IPR011989">
    <property type="entry name" value="ARM-like"/>
</dbReference>
<evidence type="ECO:0000313" key="18">
    <source>
        <dbReference type="EMBL" id="KAK8601396.1"/>
    </source>
</evidence>
<dbReference type="SUPFAM" id="SSF57850">
    <property type="entry name" value="RING/U-box"/>
    <property type="match status" value="1"/>
</dbReference>
<name>A0ABR2GG04_9ROSI</name>
<dbReference type="InterPro" id="IPR039795">
    <property type="entry name" value="LTN1/Rkr1"/>
</dbReference>
<dbReference type="Pfam" id="PF22958">
    <property type="entry name" value="Ltn1_1st"/>
    <property type="match status" value="1"/>
</dbReference>
<dbReference type="PANTHER" id="PTHR12389">
    <property type="entry name" value="ZINC FINGER PROTEIN 294"/>
    <property type="match status" value="1"/>
</dbReference>
<comment type="similarity">
    <text evidence="4">Belongs to the LOR family.</text>
</comment>
<dbReference type="InterPro" id="IPR007612">
    <property type="entry name" value="LOR"/>
</dbReference>
<evidence type="ECO:0000256" key="15">
    <source>
        <dbReference type="PROSITE-ProRule" id="PRU00175"/>
    </source>
</evidence>
<keyword evidence="11" id="KW-0677">Repeat</keyword>
<evidence type="ECO:0000256" key="13">
    <source>
        <dbReference type="ARBA" id="ARBA00022786"/>
    </source>
</evidence>
<dbReference type="EMBL" id="JBBPBM010000001">
    <property type="protein sequence ID" value="KAK8601396.1"/>
    <property type="molecule type" value="Genomic_DNA"/>
</dbReference>
<evidence type="ECO:0000259" key="17">
    <source>
        <dbReference type="PROSITE" id="PS50089"/>
    </source>
</evidence>
<dbReference type="SUPFAM" id="SSF48371">
    <property type="entry name" value="ARM repeat"/>
    <property type="match status" value="1"/>
</dbReference>
<dbReference type="InterPro" id="IPR054477">
    <property type="entry name" value="LTN1_E3_ligase_6th"/>
</dbReference>
<dbReference type="Pfam" id="PF13639">
    <property type="entry name" value="zf-RING_2"/>
    <property type="match status" value="1"/>
</dbReference>
<evidence type="ECO:0000256" key="1">
    <source>
        <dbReference type="ARBA" id="ARBA00000900"/>
    </source>
</evidence>
<keyword evidence="16" id="KW-1133">Transmembrane helix</keyword>
<keyword evidence="16" id="KW-0812">Transmembrane</keyword>
<dbReference type="SMART" id="SM00184">
    <property type="entry name" value="RING"/>
    <property type="match status" value="1"/>
</dbReference>
<keyword evidence="8" id="KW-0963">Cytoplasm</keyword>
<dbReference type="Pfam" id="PF22999">
    <property type="entry name" value="LTN1_E3_ligase_6th"/>
    <property type="match status" value="1"/>
</dbReference>
<keyword evidence="12 15" id="KW-0863">Zinc-finger</keyword>
<evidence type="ECO:0000256" key="10">
    <source>
        <dbReference type="ARBA" id="ARBA00022723"/>
    </source>
</evidence>
<evidence type="ECO:0000256" key="16">
    <source>
        <dbReference type="SAM" id="Phobius"/>
    </source>
</evidence>
<dbReference type="InterPro" id="IPR054476">
    <property type="entry name" value="Ltn1_N"/>
</dbReference>
<gene>
    <name evidence="18" type="ORF">V6N12_051231</name>
</gene>
<feature type="domain" description="RING-type" evidence="17">
    <location>
        <begin position="2388"/>
        <end position="2435"/>
    </location>
</feature>
<comment type="subcellular location">
    <subcellularLocation>
        <location evidence="2">Cytoplasm</location>
        <location evidence="2">Cytosol</location>
    </subcellularLocation>
</comment>
<dbReference type="SUPFAM" id="SSF54518">
    <property type="entry name" value="Tubby C-terminal domain-like"/>
    <property type="match status" value="1"/>
</dbReference>
<comment type="pathway">
    <text evidence="3">Protein modification; protein ubiquitination.</text>
</comment>
<dbReference type="EC" id="2.3.2.27" evidence="6"/>
<comment type="similarity">
    <text evidence="5">Belongs to the LTN1 family.</text>
</comment>
<dbReference type="InterPro" id="IPR039804">
    <property type="entry name" value="RING-CH-C4HC3_LTN1"/>
</dbReference>
<dbReference type="Gene3D" id="2.40.160.200">
    <property type="entry name" value="LURP1-related"/>
    <property type="match status" value="1"/>
</dbReference>
<evidence type="ECO:0000256" key="6">
    <source>
        <dbReference type="ARBA" id="ARBA00012483"/>
    </source>
</evidence>
<evidence type="ECO:0000256" key="14">
    <source>
        <dbReference type="ARBA" id="ARBA00022833"/>
    </source>
</evidence>
<accession>A0ABR2GG04</accession>
<evidence type="ECO:0000256" key="8">
    <source>
        <dbReference type="ARBA" id="ARBA00022490"/>
    </source>
</evidence>
<evidence type="ECO:0000256" key="11">
    <source>
        <dbReference type="ARBA" id="ARBA00022737"/>
    </source>
</evidence>
<evidence type="ECO:0000256" key="5">
    <source>
        <dbReference type="ARBA" id="ARBA00007997"/>
    </source>
</evidence>
<organism evidence="18 19">
    <name type="scientific">Hibiscus sabdariffa</name>
    <name type="common">roselle</name>
    <dbReference type="NCBI Taxonomy" id="183260"/>
    <lineage>
        <taxon>Eukaryota</taxon>
        <taxon>Viridiplantae</taxon>
        <taxon>Streptophyta</taxon>
        <taxon>Embryophyta</taxon>
        <taxon>Tracheophyta</taxon>
        <taxon>Spermatophyta</taxon>
        <taxon>Magnoliopsida</taxon>
        <taxon>eudicotyledons</taxon>
        <taxon>Gunneridae</taxon>
        <taxon>Pentapetalae</taxon>
        <taxon>rosids</taxon>
        <taxon>malvids</taxon>
        <taxon>Malvales</taxon>
        <taxon>Malvaceae</taxon>
        <taxon>Malvoideae</taxon>
        <taxon>Hibiscus</taxon>
    </lineage>
</organism>
<keyword evidence="13" id="KW-0833">Ubl conjugation pathway</keyword>
<dbReference type="InterPro" id="IPR016024">
    <property type="entry name" value="ARM-type_fold"/>
</dbReference>
<dbReference type="Gene3D" id="1.25.10.10">
    <property type="entry name" value="Leucine-rich Repeat Variant"/>
    <property type="match status" value="1"/>
</dbReference>
<dbReference type="PROSITE" id="PS50089">
    <property type="entry name" value="ZF_RING_2"/>
    <property type="match status" value="1"/>
</dbReference>
<sequence>MTTATTTSAPIYPANTPIPIDLFVSKKHPALPRGVLGFADSSGNIVYRVNPQSSKYGKAVLLDSAGNPLFSLYPHHDGSWQGFKGDEGAKDLVFKVQRISTKLTRTELEVFLVAENQGELTCDFKVIGCHFQRSCTIYKGDSIVAQTSLMHKLRQIYVRRSKFRLTIFPGSVDPSLVVALVAIFLFSGPKKFRVLDKFPISMTVRIISQKPGWRGRWQSRWKCVIMGTDQNCGRVARRDFMEEGDAKGVSMEGYCFSFSKMDIAMAVIPVISDWIKDTALQLTLMTCGGGLDYPAPHLVTPPPTPVADMVTPSGEWKWELQLLNNMLPEAIIEQLAAAHPPNPSFGDDVPAIQNSLLTNMERVRRHISNSGMCQICNRNKEDANHVLRDCYAARRVWSSLVHPSKYVDFFSMPMEEWFMINIHGHAHFSTSNLHWSMLFSLACWKVWKYRCNLLFDPTYFEKESLVVVIQCIRYAEGVLAANLSAIAADWSSSSSDRGSEWSRQRGYLLRKDGQKLTLMEQLAQAAQTQTKNFSRLPDGVVLQSKYTIMGRQKGDGARSKARPSSSSLAASLLPSSSAAAAVGFGGYVGSSRLDSTLSTEDANSLLDIDSEVAQHLKRLARKDPTTKLKALASLSALLNQKSGKEIVPIIPQWAFEYKKLLLDYNREVRRATHETMTNLVTAVGRDLAPHLKSLMGPWWFSQFDPSSEVSQAAKHSLQAAFPAQDKRLDALILCTNEVFMYLEENLKLTPQTLSDKVVALDELQEMHQQVISSSLLALATLLDVLVSVQIERPGFENISAEPKHASKAKTTAISFAEKIFSAHKYFLEFLKSQSPAVRSATYTVLRSFIKSIPQAFDEGNMKTIATAVLGAFQEKDPACHSSMWDAILLFSKRFPNSWTTLNVQKSVFNRFWSFIRNGCFGSQQVSYPALVLFLDTIPSKAFSGDKFFLDFFHNLWAGRNPVHSMNADRIAFFRSFRECFYWGIRNASRFCDSVDSISHFRITLNNDILVKLLWQDYLLSVSSKIQDSDQPLHGKTTEMQNIKYSISYHQELGKCIVEILSNIYSLEENLLSFFCVAFQESCEGLLQKKVTTEQPTLNIEPIIKFLFLVDLHAKQKGESWPLLHLVGPMLAKCFPLVRSLDSEDGVRLLSTSVSIFGARKVLPVVFSSSNAPFSGPPCDNEGEMKLEYFLQVYEETFLPWCLCEHDCTTSARLDLLLALLDDECSSKQWHAIITYAIDLVNFKIGSGSTDSNHLAVLAMLFEKARNEIRKRKVGDDSFHPLGSLPDHWHHELLEATAVSVASSVPPFGTSDARFLCSVLGGATKDNLDSFVSRKSMALIFKEVLTKLVSFIMDSPYSSIKQAGASFDLEENCLGLDSKNPANVVDMARFALEIVEGSFFSLRALDEESSLVSSISAAVFIIDWEYRMTVAREDALDDELEKMIKARMDICESAHGYLSKISHLWKSFRKDERQGIKAILICTIRFSIFSEDKLDNNKFVSLCCMMIIDVLERLCQDQYEEQNLLDHLLSKGDMWPWWITPDLNSMEGLANESAYGNYKFISLIDKLIYKLGFHKVIACDGLDTLPTTKASTNTEVTSRAWVAAEILCTWKWLEGSAATSFLPQLVSFAESRNYSSYGSIFDTIFSILFDGALVHGENCSQSSLHAWPTLGEDMEDIQEPFLRALVSFLFTLLKENIWGPEKAMVLFQLSVDKLCIGETVNTNCLRILPSILCILVPTLCQRIRSSECTNKDGKPDPLYENQIQDTVKSWIQRILQFPPLVTWQTGQDMEEWFHLVFSCYPLRAVGGAEIMKLDRNIDHEERFLLLNLFRKQRHESGRSIDANQLPVVQMLLSKLMVISLGYCWREFDEEDWEFLFSHIRGWIESAVLMMEEVAENVNDAVTEHTYSDNFDLIHKKLEESVLISDYSLININKNSLISFSFLYGLLENHPTEDSDNLNPLRTERWDPIKNNILESILRLFFSTGIAEAIAGSCSFEAASIISASRFYHRSFWESVASSVLKSPPHTRDEAVKSIELWGLSKGPICALYAILFSSRPIPSLQIAAYAVLSTEPVSKLAVFGEGIALCSDVDSNAQELVHLDLSPEENAHLTKELSYIIEKLPYDVLDMDLVAEQRVHLFLAWALLLSHLSSLPSLSSPRERLVQYIQNSANPMILDCLFQHLLSDLSLINFQKKKDGELPSVLSEAATAARRSITTGSLLFSVESLWPIEPLKMAAFAGGIYGLMLRLLPAYVWGWFSDLRDRSTSSMIESFTRTWCSPTLVANELSLIKTANFADENFSVSVSKSANEVVATYTKDETGMDLIIRLPACYPLRHVDVDCTRSLGISEVKQRKWLMSMMMFVRNQNGALAEAIRVWKRNFDKEFEGVEECPICYSVIHTVNHSLPRLACKTCKHKFHAACLYKWFSTSHKSSCPLCQSPF</sequence>
<dbReference type="InterPro" id="IPR001841">
    <property type="entry name" value="Znf_RING"/>
</dbReference>
<dbReference type="Pfam" id="PF04525">
    <property type="entry name" value="LOR"/>
    <property type="match status" value="1"/>
</dbReference>
<dbReference type="InterPro" id="IPR054478">
    <property type="entry name" value="LTN1_UBC"/>
</dbReference>
<evidence type="ECO:0000256" key="4">
    <source>
        <dbReference type="ARBA" id="ARBA00005437"/>
    </source>
</evidence>
<dbReference type="Proteomes" id="UP001472677">
    <property type="component" value="Unassembled WGS sequence"/>
</dbReference>
<keyword evidence="14" id="KW-0862">Zinc</keyword>
<evidence type="ECO:0000256" key="7">
    <source>
        <dbReference type="ARBA" id="ARBA00017157"/>
    </source>
</evidence>
<dbReference type="Gene3D" id="3.30.40.10">
    <property type="entry name" value="Zinc/RING finger domain, C3HC4 (zinc finger)"/>
    <property type="match status" value="1"/>
</dbReference>
<feature type="transmembrane region" description="Helical" evidence="16">
    <location>
        <begin position="163"/>
        <end position="186"/>
    </location>
</feature>
<evidence type="ECO:0000313" key="19">
    <source>
        <dbReference type="Proteomes" id="UP001472677"/>
    </source>
</evidence>
<evidence type="ECO:0000256" key="3">
    <source>
        <dbReference type="ARBA" id="ARBA00004906"/>
    </source>
</evidence>
<dbReference type="CDD" id="cd16491">
    <property type="entry name" value="RING-CH-C4HC3_LTN1"/>
    <property type="match status" value="1"/>
</dbReference>
<keyword evidence="10" id="KW-0479">Metal-binding</keyword>
<keyword evidence="19" id="KW-1185">Reference proteome</keyword>
<dbReference type="InterPro" id="IPR038595">
    <property type="entry name" value="LOR_sf"/>
</dbReference>
<protein>
    <recommendedName>
        <fullName evidence="7">E3 ubiquitin-protein ligase listerin</fullName>
        <ecNumber evidence="6">2.3.2.27</ecNumber>
    </recommendedName>
</protein>
<evidence type="ECO:0000256" key="2">
    <source>
        <dbReference type="ARBA" id="ARBA00004514"/>
    </source>
</evidence>
<comment type="catalytic activity">
    <reaction evidence="1">
        <text>S-ubiquitinyl-[E2 ubiquitin-conjugating enzyme]-L-cysteine + [acceptor protein]-L-lysine = [E2 ubiquitin-conjugating enzyme]-L-cysteine + N(6)-ubiquitinyl-[acceptor protein]-L-lysine.</text>
        <dbReference type="EC" id="2.3.2.27"/>
    </reaction>
</comment>
<dbReference type="Pfam" id="PF23009">
    <property type="entry name" value="UBC_like"/>
    <property type="match status" value="1"/>
</dbReference>
<evidence type="ECO:0000256" key="12">
    <source>
        <dbReference type="ARBA" id="ARBA00022771"/>
    </source>
</evidence>
<comment type="caution">
    <text evidence="18">The sequence shown here is derived from an EMBL/GenBank/DDBJ whole genome shotgun (WGS) entry which is preliminary data.</text>
</comment>
<reference evidence="18 19" key="1">
    <citation type="journal article" date="2024" name="G3 (Bethesda)">
        <title>Genome assembly of Hibiscus sabdariffa L. provides insights into metabolisms of medicinal natural products.</title>
        <authorList>
            <person name="Kim T."/>
        </authorList>
    </citation>
    <scope>NUCLEOTIDE SEQUENCE [LARGE SCALE GENOMIC DNA]</scope>
    <source>
        <strain evidence="18">TK-2024</strain>
        <tissue evidence="18">Old leaves</tissue>
    </source>
</reference>
<evidence type="ECO:0000256" key="9">
    <source>
        <dbReference type="ARBA" id="ARBA00022679"/>
    </source>
</evidence>
<dbReference type="PANTHER" id="PTHR12389:SF0">
    <property type="entry name" value="E3 UBIQUITIN-PROTEIN LIGASE LISTERIN"/>
    <property type="match status" value="1"/>
</dbReference>
<dbReference type="InterPro" id="IPR026960">
    <property type="entry name" value="RVT-Znf"/>
</dbReference>
<keyword evidence="16" id="KW-0472">Membrane</keyword>
<proteinExistence type="inferred from homology"/>
<dbReference type="InterPro" id="IPR013083">
    <property type="entry name" value="Znf_RING/FYVE/PHD"/>
</dbReference>
<dbReference type="Pfam" id="PF13966">
    <property type="entry name" value="zf-RVT"/>
    <property type="match status" value="1"/>
</dbReference>
<dbReference type="InterPro" id="IPR025659">
    <property type="entry name" value="Tubby-like_C"/>
</dbReference>